<evidence type="ECO:0000259" key="13">
    <source>
        <dbReference type="PROSITE" id="PS51352"/>
    </source>
</evidence>
<keyword evidence="15" id="KW-1185">Reference proteome</keyword>
<dbReference type="GO" id="GO:0005737">
    <property type="term" value="C:cytoplasm"/>
    <property type="evidence" value="ECO:0007669"/>
    <property type="project" value="TreeGrafter"/>
</dbReference>
<evidence type="ECO:0000256" key="12">
    <source>
        <dbReference type="SAM" id="SignalP"/>
    </source>
</evidence>
<accession>A0AA48I9I3</accession>
<evidence type="ECO:0000313" key="14">
    <source>
        <dbReference type="EMBL" id="BDX08430.1"/>
    </source>
</evidence>
<keyword evidence="7" id="KW-0676">Redox-active center</keyword>
<evidence type="ECO:0000256" key="9">
    <source>
        <dbReference type="ARBA" id="ARBA00038489"/>
    </source>
</evidence>
<dbReference type="GO" id="GO:0034599">
    <property type="term" value="P:cellular response to oxidative stress"/>
    <property type="evidence" value="ECO:0007669"/>
    <property type="project" value="TreeGrafter"/>
</dbReference>
<keyword evidence="12" id="KW-0732">Signal</keyword>
<evidence type="ECO:0000256" key="2">
    <source>
        <dbReference type="ARBA" id="ARBA00013017"/>
    </source>
</evidence>
<dbReference type="PANTHER" id="PTHR42801:SF7">
    <property type="entry name" value="SLL1159 PROTEIN"/>
    <property type="match status" value="1"/>
</dbReference>
<evidence type="ECO:0000313" key="15">
    <source>
        <dbReference type="Proteomes" id="UP001333710"/>
    </source>
</evidence>
<dbReference type="SUPFAM" id="SSF52833">
    <property type="entry name" value="Thioredoxin-like"/>
    <property type="match status" value="1"/>
</dbReference>
<evidence type="ECO:0000256" key="4">
    <source>
        <dbReference type="ARBA" id="ARBA00022862"/>
    </source>
</evidence>
<keyword evidence="6" id="KW-1015">Disulfide bond</keyword>
<comment type="similarity">
    <text evidence="9">Belongs to the peroxiredoxin family. BCP/PrxQ subfamily.</text>
</comment>
<dbReference type="InterPro" id="IPR000866">
    <property type="entry name" value="AhpC/TSA"/>
</dbReference>
<dbReference type="PANTHER" id="PTHR42801">
    <property type="entry name" value="THIOREDOXIN-DEPENDENT PEROXIDE REDUCTASE"/>
    <property type="match status" value="1"/>
</dbReference>
<evidence type="ECO:0000256" key="1">
    <source>
        <dbReference type="ARBA" id="ARBA00003330"/>
    </source>
</evidence>
<dbReference type="GO" id="GO:0045454">
    <property type="term" value="P:cell redox homeostasis"/>
    <property type="evidence" value="ECO:0007669"/>
    <property type="project" value="TreeGrafter"/>
</dbReference>
<dbReference type="PROSITE" id="PS51352">
    <property type="entry name" value="THIOREDOXIN_2"/>
    <property type="match status" value="1"/>
</dbReference>
<sequence length="209" mass="23066">MKKLLTLAFLTLLHCTASATDINKIAATADEVSPVLNGQMIPDATLYDLDDKPVSLKSLVSQQPTVLIFYRGGWCPYCSAQLAGLKQVEQQIMALGYQLIAISPDSPAKLKDTAFETDFKVKLYSDKNFEVSSEFGIGFFLADKTAKRYRNKMGIEFVTLDGTSKVALPVPAVYIADTEGLVHFNYVNPNFRVRISPELLYQAAKTLAL</sequence>
<comment type="catalytic activity">
    <reaction evidence="11">
        <text>a hydroperoxide + [thioredoxin]-dithiol = an alcohol + [thioredoxin]-disulfide + H2O</text>
        <dbReference type="Rhea" id="RHEA:62620"/>
        <dbReference type="Rhea" id="RHEA-COMP:10698"/>
        <dbReference type="Rhea" id="RHEA-COMP:10700"/>
        <dbReference type="ChEBI" id="CHEBI:15377"/>
        <dbReference type="ChEBI" id="CHEBI:29950"/>
        <dbReference type="ChEBI" id="CHEBI:30879"/>
        <dbReference type="ChEBI" id="CHEBI:35924"/>
        <dbReference type="ChEBI" id="CHEBI:50058"/>
        <dbReference type="EC" id="1.11.1.24"/>
    </reaction>
</comment>
<evidence type="ECO:0000256" key="3">
    <source>
        <dbReference type="ARBA" id="ARBA00022559"/>
    </source>
</evidence>
<dbReference type="RefSeq" id="WP_338294499.1">
    <property type="nucleotide sequence ID" value="NZ_AP027272.1"/>
</dbReference>
<dbReference type="KEGG" id="pmaw:MACH26_39510"/>
<dbReference type="InterPro" id="IPR050924">
    <property type="entry name" value="Peroxiredoxin_BCP/PrxQ"/>
</dbReference>
<comment type="function">
    <text evidence="1">Thiol-specific peroxidase that catalyzes the reduction of hydrogen peroxide and organic hydroperoxides to water and alcohols, respectively. Plays a role in cell protection against oxidative stress by detoxifying peroxides and as sensor of hydrogen peroxide-mediated signaling events.</text>
</comment>
<evidence type="ECO:0000256" key="7">
    <source>
        <dbReference type="ARBA" id="ARBA00023284"/>
    </source>
</evidence>
<feature type="chain" id="PRO_5041311295" description="thioredoxin-dependent peroxiredoxin" evidence="12">
    <location>
        <begin position="20"/>
        <end position="209"/>
    </location>
</feature>
<evidence type="ECO:0000256" key="8">
    <source>
        <dbReference type="ARBA" id="ARBA00032824"/>
    </source>
</evidence>
<dbReference type="Proteomes" id="UP001333710">
    <property type="component" value="Chromosome"/>
</dbReference>
<name>A0AA48I9I3_9ALTE</name>
<dbReference type="InterPro" id="IPR036249">
    <property type="entry name" value="Thioredoxin-like_sf"/>
</dbReference>
<keyword evidence="3" id="KW-0575">Peroxidase</keyword>
<dbReference type="EC" id="1.11.1.24" evidence="2"/>
<dbReference type="AlphaFoldDB" id="A0AA48I9I3"/>
<keyword evidence="4" id="KW-0049">Antioxidant</keyword>
<keyword evidence="5" id="KW-0560">Oxidoreductase</keyword>
<evidence type="ECO:0000256" key="5">
    <source>
        <dbReference type="ARBA" id="ARBA00023002"/>
    </source>
</evidence>
<evidence type="ECO:0000256" key="10">
    <source>
        <dbReference type="ARBA" id="ARBA00042639"/>
    </source>
</evidence>
<dbReference type="Gene3D" id="3.40.30.10">
    <property type="entry name" value="Glutaredoxin"/>
    <property type="match status" value="1"/>
</dbReference>
<feature type="domain" description="Thioredoxin" evidence="13">
    <location>
        <begin position="35"/>
        <end position="209"/>
    </location>
</feature>
<protein>
    <recommendedName>
        <fullName evidence="2">thioredoxin-dependent peroxiredoxin</fullName>
        <ecNumber evidence="2">1.11.1.24</ecNumber>
    </recommendedName>
    <alternativeName>
        <fullName evidence="8">Thioredoxin peroxidase</fullName>
    </alternativeName>
    <alternativeName>
        <fullName evidence="10">Thioredoxin-dependent peroxiredoxin Bcp</fullName>
    </alternativeName>
</protein>
<organism evidence="14 15">
    <name type="scientific">Planctobacterium marinum</name>
    <dbReference type="NCBI Taxonomy" id="1631968"/>
    <lineage>
        <taxon>Bacteria</taxon>
        <taxon>Pseudomonadati</taxon>
        <taxon>Pseudomonadota</taxon>
        <taxon>Gammaproteobacteria</taxon>
        <taxon>Alteromonadales</taxon>
        <taxon>Alteromonadaceae</taxon>
        <taxon>Planctobacterium</taxon>
    </lineage>
</organism>
<dbReference type="GO" id="GO:0008379">
    <property type="term" value="F:thioredoxin peroxidase activity"/>
    <property type="evidence" value="ECO:0007669"/>
    <property type="project" value="TreeGrafter"/>
</dbReference>
<reference evidence="14" key="1">
    <citation type="submission" date="2023-01" db="EMBL/GenBank/DDBJ databases">
        <title>Complete genome sequence of Planctobacterium marinum strain Dej080120_11.</title>
        <authorList>
            <person name="Ueki S."/>
            <person name="Maruyama F."/>
        </authorList>
    </citation>
    <scope>NUCLEOTIDE SEQUENCE</scope>
    <source>
        <strain evidence="14">Dej080120_11</strain>
    </source>
</reference>
<dbReference type="CDD" id="cd02970">
    <property type="entry name" value="PRX_like2"/>
    <property type="match status" value="1"/>
</dbReference>
<gene>
    <name evidence="14" type="ORF">MACH26_39510</name>
</gene>
<dbReference type="InterPro" id="IPR013766">
    <property type="entry name" value="Thioredoxin_domain"/>
</dbReference>
<dbReference type="EMBL" id="AP027272">
    <property type="protein sequence ID" value="BDX08430.1"/>
    <property type="molecule type" value="Genomic_DNA"/>
</dbReference>
<feature type="signal peptide" evidence="12">
    <location>
        <begin position="1"/>
        <end position="19"/>
    </location>
</feature>
<proteinExistence type="inferred from homology"/>
<dbReference type="Pfam" id="PF00578">
    <property type="entry name" value="AhpC-TSA"/>
    <property type="match status" value="1"/>
</dbReference>
<evidence type="ECO:0000256" key="11">
    <source>
        <dbReference type="ARBA" id="ARBA00049091"/>
    </source>
</evidence>
<evidence type="ECO:0000256" key="6">
    <source>
        <dbReference type="ARBA" id="ARBA00023157"/>
    </source>
</evidence>